<evidence type="ECO:0000256" key="4">
    <source>
        <dbReference type="ARBA" id="ARBA00022692"/>
    </source>
</evidence>
<sequence length="171" mass="18806">MDIVFLFSYPVVCNAGDRITAILRNDSAVLQYQRSLLIMFNVFKDKYRMAVAGLLLEGIVLFIMGIALHYYATIAAACLLGLGVCFVSVGLNTMYQTMIPKAMMGRVLSLVSVLLNASVPLGQLFGSMIIEYYSMTLVLTVFGVIVTISLLSLIRVVTIENNETATMKKEV</sequence>
<feature type="transmembrane region" description="Helical" evidence="7">
    <location>
        <begin position="107"/>
        <end position="126"/>
    </location>
</feature>
<dbReference type="Gene3D" id="1.20.1250.20">
    <property type="entry name" value="MFS general substrate transporter like domains"/>
    <property type="match status" value="1"/>
</dbReference>
<keyword evidence="3" id="KW-1003">Cell membrane</keyword>
<evidence type="ECO:0000256" key="3">
    <source>
        <dbReference type="ARBA" id="ARBA00022475"/>
    </source>
</evidence>
<reference evidence="8" key="1">
    <citation type="submission" date="2022-07" db="EMBL/GenBank/DDBJ databases">
        <title>FELIX.</title>
        <authorList>
            <person name="Wan K.H."/>
            <person name="Park S."/>
            <person name="Lawrence Q."/>
            <person name="Eichenberger J.P."/>
            <person name="Booth B.W."/>
            <person name="Piaggio A.J."/>
            <person name="Chandler J.C."/>
            <person name="Franklin A.B."/>
            <person name="Celniker S.E."/>
        </authorList>
    </citation>
    <scope>NUCLEOTIDE SEQUENCE</scope>
    <source>
        <strain evidence="8">QA-1986 374</strain>
    </source>
</reference>
<dbReference type="PANTHER" id="PTHR43266:SF2">
    <property type="entry name" value="MAJOR FACILITATOR SUPERFAMILY (MFS) PROFILE DOMAIN-CONTAINING PROTEIN"/>
    <property type="match status" value="1"/>
</dbReference>
<dbReference type="Proteomes" id="UP001059773">
    <property type="component" value="Chromosome"/>
</dbReference>
<keyword evidence="5 7" id="KW-1133">Transmembrane helix</keyword>
<evidence type="ECO:0000256" key="5">
    <source>
        <dbReference type="ARBA" id="ARBA00022989"/>
    </source>
</evidence>
<dbReference type="InterPro" id="IPR036259">
    <property type="entry name" value="MFS_trans_sf"/>
</dbReference>
<dbReference type="RefSeq" id="WP_256709640.1">
    <property type="nucleotide sequence ID" value="NZ_CP101914.1"/>
</dbReference>
<dbReference type="Pfam" id="PF07690">
    <property type="entry name" value="MFS_1"/>
    <property type="match status" value="1"/>
</dbReference>
<feature type="transmembrane region" description="Helical" evidence="7">
    <location>
        <begin position="49"/>
        <end position="68"/>
    </location>
</feature>
<keyword evidence="2" id="KW-0813">Transport</keyword>
<organism evidence="8 9">
    <name type="scientific">Oceanobacillus jeddahense</name>
    <dbReference type="NCBI Taxonomy" id="1462527"/>
    <lineage>
        <taxon>Bacteria</taxon>
        <taxon>Bacillati</taxon>
        <taxon>Bacillota</taxon>
        <taxon>Bacilli</taxon>
        <taxon>Bacillales</taxon>
        <taxon>Bacillaceae</taxon>
        <taxon>Oceanobacillus</taxon>
    </lineage>
</organism>
<feature type="transmembrane region" description="Helical" evidence="7">
    <location>
        <begin position="132"/>
        <end position="154"/>
    </location>
</feature>
<evidence type="ECO:0000256" key="7">
    <source>
        <dbReference type="SAM" id="Phobius"/>
    </source>
</evidence>
<name>A0ABY5JXE5_9BACI</name>
<dbReference type="InterPro" id="IPR011701">
    <property type="entry name" value="MFS"/>
</dbReference>
<gene>
    <name evidence="8" type="ORF">NP439_08930</name>
</gene>
<evidence type="ECO:0000256" key="2">
    <source>
        <dbReference type="ARBA" id="ARBA00022448"/>
    </source>
</evidence>
<keyword evidence="9" id="KW-1185">Reference proteome</keyword>
<accession>A0ABY5JXE5</accession>
<evidence type="ECO:0000256" key="6">
    <source>
        <dbReference type="ARBA" id="ARBA00023136"/>
    </source>
</evidence>
<feature type="transmembrane region" description="Helical" evidence="7">
    <location>
        <begin position="74"/>
        <end position="95"/>
    </location>
</feature>
<keyword evidence="6 7" id="KW-0472">Membrane</keyword>
<evidence type="ECO:0000256" key="1">
    <source>
        <dbReference type="ARBA" id="ARBA00004651"/>
    </source>
</evidence>
<proteinExistence type="predicted"/>
<keyword evidence="4 7" id="KW-0812">Transmembrane</keyword>
<evidence type="ECO:0000313" key="9">
    <source>
        <dbReference type="Proteomes" id="UP001059773"/>
    </source>
</evidence>
<comment type="subcellular location">
    <subcellularLocation>
        <location evidence="1">Cell membrane</location>
        <topology evidence="1">Multi-pass membrane protein</topology>
    </subcellularLocation>
</comment>
<evidence type="ECO:0000313" key="8">
    <source>
        <dbReference type="EMBL" id="UUI04741.1"/>
    </source>
</evidence>
<dbReference type="EMBL" id="CP101914">
    <property type="protein sequence ID" value="UUI04741.1"/>
    <property type="molecule type" value="Genomic_DNA"/>
</dbReference>
<protein>
    <submittedName>
        <fullName evidence="8">MFS transporter</fullName>
    </submittedName>
</protein>
<dbReference type="PANTHER" id="PTHR43266">
    <property type="entry name" value="MACROLIDE-EFFLUX PROTEIN"/>
    <property type="match status" value="1"/>
</dbReference>
<dbReference type="SUPFAM" id="SSF103473">
    <property type="entry name" value="MFS general substrate transporter"/>
    <property type="match status" value="1"/>
</dbReference>